<dbReference type="EMBL" id="CP019628">
    <property type="protein sequence ID" value="AQP99247.1"/>
    <property type="molecule type" value="Genomic_DNA"/>
</dbReference>
<dbReference type="RefSeq" id="WP_077535938.1">
    <property type="nucleotide sequence ID" value="NZ_CP019628.1"/>
</dbReference>
<dbReference type="AlphaFoldDB" id="A0A1Q2GVZ2"/>
<proteinExistence type="predicted"/>
<protein>
    <recommendedName>
        <fullName evidence="3">Cytoplasmic protein</fullName>
    </recommendedName>
</protein>
<dbReference type="STRING" id="247523.B0W48_05165"/>
<dbReference type="Gene3D" id="3.90.1720.70">
    <property type="match status" value="1"/>
</dbReference>
<organism evidence="1 2">
    <name type="scientific">Pseudoalteromonas aliena</name>
    <dbReference type="NCBI Taxonomy" id="247523"/>
    <lineage>
        <taxon>Bacteria</taxon>
        <taxon>Pseudomonadati</taxon>
        <taxon>Pseudomonadota</taxon>
        <taxon>Gammaproteobacteria</taxon>
        <taxon>Alteromonadales</taxon>
        <taxon>Pseudoalteromonadaceae</taxon>
        <taxon>Pseudoalteromonas</taxon>
    </lineage>
</organism>
<reference evidence="1 2" key="1">
    <citation type="submission" date="2017-02" db="EMBL/GenBank/DDBJ databases">
        <title>Complete genome sequence of the cold-active Pseudoalteromonas aliena strain EH1 isolated from Arctic seawater.</title>
        <authorList>
            <person name="Kim E."/>
            <person name="Heo E."/>
            <person name="Kim H."/>
            <person name="Kim D."/>
        </authorList>
    </citation>
    <scope>NUCLEOTIDE SEQUENCE [LARGE SCALE GENOMIC DNA]</scope>
    <source>
        <strain evidence="1 2">EH1</strain>
    </source>
</reference>
<sequence length="162" mass="18143">MINLPAWNTLQKNYPALPAPAVFKKIGGKVELNHDIGVFNNACATRISLALNSSDSTHKIPYYKAIGPNGKFEGQVSSGKNKNWYIFRVKVLIKYLTEKYGNPDMYKPAIHEKELNGRKGIIIYEVNGWSDATGHADLWDGNKCVYKGYGSQSNNVLFWEAS</sequence>
<dbReference type="Pfam" id="PF14113">
    <property type="entry name" value="Tae4"/>
    <property type="match status" value="1"/>
</dbReference>
<gene>
    <name evidence="1" type="ORF">B0W48_05165</name>
</gene>
<evidence type="ECO:0000313" key="2">
    <source>
        <dbReference type="Proteomes" id="UP000188243"/>
    </source>
</evidence>
<dbReference type="Proteomes" id="UP000188243">
    <property type="component" value="Chromosome"/>
</dbReference>
<evidence type="ECO:0008006" key="3">
    <source>
        <dbReference type="Google" id="ProtNLM"/>
    </source>
</evidence>
<evidence type="ECO:0000313" key="1">
    <source>
        <dbReference type="EMBL" id="AQP99247.1"/>
    </source>
</evidence>
<name>A0A1Q2GVZ2_9GAMM</name>
<dbReference type="InterPro" id="IPR025562">
    <property type="entry name" value="Tae4"/>
</dbReference>
<accession>A0A1Q2GVZ2</accession>
<dbReference type="KEGG" id="paln:B0W48_05165"/>